<comment type="similarity">
    <text evidence="2 5">Belongs to the thiolase-like superfamily. Thiolase family.</text>
</comment>
<dbReference type="InterPro" id="IPR050215">
    <property type="entry name" value="Thiolase-like_sf_Thiolase"/>
</dbReference>
<proteinExistence type="inferred from homology"/>
<dbReference type="Pfam" id="PF00108">
    <property type="entry name" value="Thiolase_N"/>
    <property type="match status" value="1"/>
</dbReference>
<evidence type="ECO:0000259" key="6">
    <source>
        <dbReference type="Pfam" id="PF00108"/>
    </source>
</evidence>
<dbReference type="SUPFAM" id="SSF53901">
    <property type="entry name" value="Thiolase-like"/>
    <property type="match status" value="2"/>
</dbReference>
<evidence type="ECO:0000259" key="7">
    <source>
        <dbReference type="Pfam" id="PF02803"/>
    </source>
</evidence>
<dbReference type="PANTHER" id="PTHR43853:SF21">
    <property type="entry name" value="STEROID 3-KETOACYL-COA THIOLASE"/>
    <property type="match status" value="1"/>
</dbReference>
<dbReference type="InterPro" id="IPR020615">
    <property type="entry name" value="Thiolase_acyl_enz_int_AS"/>
</dbReference>
<gene>
    <name evidence="8" type="ORF">RM529_06630</name>
</gene>
<name>A0ABU3CU50_9FLAO</name>
<feature type="domain" description="Thiolase C-terminal" evidence="7">
    <location>
        <begin position="271"/>
        <end position="392"/>
    </location>
</feature>
<dbReference type="PROSITE" id="PS00098">
    <property type="entry name" value="THIOLASE_1"/>
    <property type="match status" value="1"/>
</dbReference>
<comment type="caution">
    <text evidence="8">The sequence shown here is derived from an EMBL/GenBank/DDBJ whole genome shotgun (WGS) entry which is preliminary data.</text>
</comment>
<evidence type="ECO:0000313" key="9">
    <source>
        <dbReference type="Proteomes" id="UP001248819"/>
    </source>
</evidence>
<sequence>MKTAYIVKAYRTAVGKAPRGVFRFKRPDELAAETIEHLMKELPQLDKKRIDDVMVGNAMPEAEQGLNMGRLISLMGLDIEDVPGVTVNRYCASGIETIAMASAKIQAGMADCIIAGGSESMSYIPMGGYKPVPNYQVAKEGHEDYYWGMGLTAEEVAKRYNISREDQDEFAFNSHQKALKALKEDKFKDQIVPIEVEENFINAEGKKETRKYTVDKDEGPRADTSVEALSRLRPVFREGGSVTAGNASQMSDGAAFTMVMNEEMVKELNLEPIARLVSYGVAGVDPRVMGISPVIAIPKALKRAGLKKEDMELVELNEAFASQSLAVIRETGLNPDLVNVNGGAIAMGHPLGCSGAKLSVQIFDEMRKRNLKNKHCLVTMCVGTGQGAAGVYEFLS</sequence>
<dbReference type="PROSITE" id="PS00737">
    <property type="entry name" value="THIOLASE_2"/>
    <property type="match status" value="1"/>
</dbReference>
<dbReference type="Gene3D" id="3.40.47.10">
    <property type="match status" value="1"/>
</dbReference>
<evidence type="ECO:0000256" key="1">
    <source>
        <dbReference type="ARBA" id="ARBA00005189"/>
    </source>
</evidence>
<keyword evidence="9" id="KW-1185">Reference proteome</keyword>
<protein>
    <submittedName>
        <fullName evidence="8">Acetyl-CoA C-acyltransferase</fullName>
        <ecNumber evidence="8">2.3.1.16</ecNumber>
    </submittedName>
</protein>
<dbReference type="InterPro" id="IPR020613">
    <property type="entry name" value="Thiolase_CS"/>
</dbReference>
<accession>A0ABU3CU50</accession>
<dbReference type="Pfam" id="PF02803">
    <property type="entry name" value="Thiolase_C"/>
    <property type="match status" value="1"/>
</dbReference>
<dbReference type="EMBL" id="JAVRHP010000024">
    <property type="protein sequence ID" value="MDT0649811.1"/>
    <property type="molecule type" value="Genomic_DNA"/>
</dbReference>
<reference evidence="8 9" key="1">
    <citation type="submission" date="2023-09" db="EMBL/GenBank/DDBJ databases">
        <authorList>
            <person name="Rey-Velasco X."/>
        </authorList>
    </citation>
    <scope>NUCLEOTIDE SEQUENCE [LARGE SCALE GENOMIC DNA]</scope>
    <source>
        <strain evidence="8 9">F297</strain>
    </source>
</reference>
<evidence type="ECO:0000256" key="4">
    <source>
        <dbReference type="ARBA" id="ARBA00023315"/>
    </source>
</evidence>
<dbReference type="Proteomes" id="UP001248819">
    <property type="component" value="Unassembled WGS sequence"/>
</dbReference>
<dbReference type="RefSeq" id="WP_311483970.1">
    <property type="nucleotide sequence ID" value="NZ_JAVRHP010000024.1"/>
</dbReference>
<dbReference type="NCBIfam" id="TIGR01930">
    <property type="entry name" value="AcCoA-C-Actrans"/>
    <property type="match status" value="1"/>
</dbReference>
<dbReference type="InterPro" id="IPR020617">
    <property type="entry name" value="Thiolase_C"/>
</dbReference>
<evidence type="ECO:0000256" key="3">
    <source>
        <dbReference type="ARBA" id="ARBA00022679"/>
    </source>
</evidence>
<dbReference type="PANTHER" id="PTHR43853">
    <property type="entry name" value="3-KETOACYL-COA THIOLASE, PEROXISOMAL"/>
    <property type="match status" value="1"/>
</dbReference>
<keyword evidence="4 5" id="KW-0012">Acyltransferase</keyword>
<keyword evidence="3 5" id="KW-0808">Transferase</keyword>
<evidence type="ECO:0000256" key="2">
    <source>
        <dbReference type="ARBA" id="ARBA00010982"/>
    </source>
</evidence>
<dbReference type="PIRSF" id="PIRSF000429">
    <property type="entry name" value="Ac-CoA_Ac_transf"/>
    <property type="match status" value="1"/>
</dbReference>
<dbReference type="CDD" id="cd00751">
    <property type="entry name" value="thiolase"/>
    <property type="match status" value="1"/>
</dbReference>
<dbReference type="GO" id="GO:0003988">
    <property type="term" value="F:acetyl-CoA C-acyltransferase activity"/>
    <property type="evidence" value="ECO:0007669"/>
    <property type="project" value="UniProtKB-EC"/>
</dbReference>
<feature type="domain" description="Thiolase N-terminal" evidence="6">
    <location>
        <begin position="5"/>
        <end position="263"/>
    </location>
</feature>
<dbReference type="EC" id="2.3.1.16" evidence="8"/>
<dbReference type="InterPro" id="IPR020616">
    <property type="entry name" value="Thiolase_N"/>
</dbReference>
<evidence type="ECO:0000256" key="5">
    <source>
        <dbReference type="RuleBase" id="RU003557"/>
    </source>
</evidence>
<organism evidence="8 9">
    <name type="scientific">Autumnicola edwardsiae</name>
    <dbReference type="NCBI Taxonomy" id="3075594"/>
    <lineage>
        <taxon>Bacteria</taxon>
        <taxon>Pseudomonadati</taxon>
        <taxon>Bacteroidota</taxon>
        <taxon>Flavobacteriia</taxon>
        <taxon>Flavobacteriales</taxon>
        <taxon>Flavobacteriaceae</taxon>
        <taxon>Autumnicola</taxon>
    </lineage>
</organism>
<comment type="pathway">
    <text evidence="1">Lipid metabolism.</text>
</comment>
<dbReference type="InterPro" id="IPR002155">
    <property type="entry name" value="Thiolase"/>
</dbReference>
<evidence type="ECO:0000313" key="8">
    <source>
        <dbReference type="EMBL" id="MDT0649811.1"/>
    </source>
</evidence>
<dbReference type="InterPro" id="IPR016039">
    <property type="entry name" value="Thiolase-like"/>
</dbReference>